<dbReference type="RefSeq" id="WP_107990861.1">
    <property type="nucleotide sequence ID" value="NZ_QAYG01000007.1"/>
</dbReference>
<evidence type="ECO:0000313" key="4">
    <source>
        <dbReference type="EMBL" id="PTW59317.1"/>
    </source>
</evidence>
<accession>A0A2T5V6D4</accession>
<gene>
    <name evidence="4" type="ORF">C8N35_10730</name>
</gene>
<evidence type="ECO:0000256" key="1">
    <source>
        <dbReference type="ARBA" id="ARBA00003871"/>
    </source>
</evidence>
<name>A0A2T5V6D4_9HYPH</name>
<evidence type="ECO:0000259" key="3">
    <source>
        <dbReference type="Pfam" id="PF01425"/>
    </source>
</evidence>
<dbReference type="InterPro" id="IPR020556">
    <property type="entry name" value="Amidase_CS"/>
</dbReference>
<dbReference type="Proteomes" id="UP000244081">
    <property type="component" value="Unassembled WGS sequence"/>
</dbReference>
<protein>
    <recommendedName>
        <fullName evidence="2">Indoleacetamide hydrolase</fullName>
    </recommendedName>
</protein>
<keyword evidence="5" id="KW-1185">Reference proteome</keyword>
<comment type="caution">
    <text evidence="4">The sequence shown here is derived from an EMBL/GenBank/DDBJ whole genome shotgun (WGS) entry which is preliminary data.</text>
</comment>
<proteinExistence type="predicted"/>
<dbReference type="InterPro" id="IPR023631">
    <property type="entry name" value="Amidase_dom"/>
</dbReference>
<dbReference type="Gene3D" id="3.90.1300.10">
    <property type="entry name" value="Amidase signature (AS) domain"/>
    <property type="match status" value="1"/>
</dbReference>
<dbReference type="GO" id="GO:0003824">
    <property type="term" value="F:catalytic activity"/>
    <property type="evidence" value="ECO:0007669"/>
    <property type="project" value="InterPro"/>
</dbReference>
<sequence length="464" mass="49175">MSDPFESAASLAARIATGEISAVEATKEALDRISALDDRLNAFITVDADGACKAARERDRDQAAGRPCGPLHGVPVAIKDVTATAGLRTTQGSTIFADRVPDRDEESVARLRRAGAVIVGKTNTPEFAFGAVCTNMLCGPTRNPWDPTRTSGGSSGGSAVTVATGMVPLAQGTDFGGSVRMPASFCGIVGLRPAPGTIAEPDRALGWGGLATQGVLARCVADTVLMLRAMAGPHPLDPLSRRPLDLDRQWPERPRIAASLDLGGAFPVDDAVAQAFEEAITGVQAALGPASRGAPPMEGAAEAFKTMRAAESFYRSGAFVETHEARLSPSFVWNVRQGRGLTAADYLKADAVRTRVWRDFIRFFEDFDLLVMPTCAVLPFPNDQEEVLEVGGRKLMSIIDYLACTFLISLVGFPALSLPAPRAPGALPFGLQLIVPPGREAVLFALARRLEQTGFRHAAPPVMR</sequence>
<dbReference type="Pfam" id="PF01425">
    <property type="entry name" value="Amidase"/>
    <property type="match status" value="1"/>
</dbReference>
<dbReference type="PANTHER" id="PTHR11895">
    <property type="entry name" value="TRANSAMIDASE"/>
    <property type="match status" value="1"/>
</dbReference>
<dbReference type="SUPFAM" id="SSF75304">
    <property type="entry name" value="Amidase signature (AS) enzymes"/>
    <property type="match status" value="1"/>
</dbReference>
<reference evidence="4 5" key="1">
    <citation type="submission" date="2018-04" db="EMBL/GenBank/DDBJ databases">
        <title>Genomic Encyclopedia of Archaeal and Bacterial Type Strains, Phase II (KMG-II): from individual species to whole genera.</title>
        <authorList>
            <person name="Goeker M."/>
        </authorList>
    </citation>
    <scope>NUCLEOTIDE SEQUENCE [LARGE SCALE GENOMIC DNA]</scope>
    <source>
        <strain evidence="4 5">DSM 23382</strain>
    </source>
</reference>
<evidence type="ECO:0000313" key="5">
    <source>
        <dbReference type="Proteomes" id="UP000244081"/>
    </source>
</evidence>
<organism evidence="4 5">
    <name type="scientific">Breoghania corrubedonensis</name>
    <dbReference type="NCBI Taxonomy" id="665038"/>
    <lineage>
        <taxon>Bacteria</taxon>
        <taxon>Pseudomonadati</taxon>
        <taxon>Pseudomonadota</taxon>
        <taxon>Alphaproteobacteria</taxon>
        <taxon>Hyphomicrobiales</taxon>
        <taxon>Stappiaceae</taxon>
        <taxon>Breoghania</taxon>
    </lineage>
</organism>
<dbReference type="InterPro" id="IPR036928">
    <property type="entry name" value="AS_sf"/>
</dbReference>
<dbReference type="PROSITE" id="PS00571">
    <property type="entry name" value="AMIDASES"/>
    <property type="match status" value="1"/>
</dbReference>
<dbReference type="OrthoDB" id="9814821at2"/>
<dbReference type="EMBL" id="QAYG01000007">
    <property type="protein sequence ID" value="PTW59317.1"/>
    <property type="molecule type" value="Genomic_DNA"/>
</dbReference>
<dbReference type="PANTHER" id="PTHR11895:SF76">
    <property type="entry name" value="INDOLEACETAMIDE HYDROLASE"/>
    <property type="match status" value="1"/>
</dbReference>
<dbReference type="InterPro" id="IPR000120">
    <property type="entry name" value="Amidase"/>
</dbReference>
<dbReference type="AlphaFoldDB" id="A0A2T5V6D4"/>
<comment type="function">
    <text evidence="1">Hydrolyzes indole-3-acetamide (IAM) into indole-3-acetic acid (IAA).</text>
</comment>
<feature type="domain" description="Amidase" evidence="3">
    <location>
        <begin position="24"/>
        <end position="443"/>
    </location>
</feature>
<evidence type="ECO:0000256" key="2">
    <source>
        <dbReference type="ARBA" id="ARBA00021874"/>
    </source>
</evidence>